<dbReference type="Gene3D" id="3.40.50.720">
    <property type="entry name" value="NAD(P)-binding Rossmann-like Domain"/>
    <property type="match status" value="1"/>
</dbReference>
<organism evidence="1 2">
    <name type="scientific">Taxus chinensis</name>
    <name type="common">Chinese yew</name>
    <name type="synonym">Taxus wallichiana var. chinensis</name>
    <dbReference type="NCBI Taxonomy" id="29808"/>
    <lineage>
        <taxon>Eukaryota</taxon>
        <taxon>Viridiplantae</taxon>
        <taxon>Streptophyta</taxon>
        <taxon>Embryophyta</taxon>
        <taxon>Tracheophyta</taxon>
        <taxon>Spermatophyta</taxon>
        <taxon>Pinopsida</taxon>
        <taxon>Pinidae</taxon>
        <taxon>Conifers II</taxon>
        <taxon>Cupressales</taxon>
        <taxon>Taxaceae</taxon>
        <taxon>Taxus</taxon>
    </lineage>
</organism>
<keyword evidence="2" id="KW-1185">Reference proteome</keyword>
<evidence type="ECO:0000313" key="2">
    <source>
        <dbReference type="Proteomes" id="UP000824469"/>
    </source>
</evidence>
<dbReference type="AlphaFoldDB" id="A0AA38CGC1"/>
<dbReference type="EMBL" id="JAHRHJ020000011">
    <property type="protein sequence ID" value="KAH9296557.1"/>
    <property type="molecule type" value="Genomic_DNA"/>
</dbReference>
<comment type="caution">
    <text evidence="1">The sequence shown here is derived from an EMBL/GenBank/DDBJ whole genome shotgun (WGS) entry which is preliminary data.</text>
</comment>
<protein>
    <submittedName>
        <fullName evidence="1">Uncharacterized protein</fullName>
    </submittedName>
</protein>
<gene>
    <name evidence="1" type="ORF">KI387_040145</name>
</gene>
<accession>A0AA38CGC1</accession>
<feature type="non-terminal residue" evidence="1">
    <location>
        <position position="149"/>
    </location>
</feature>
<dbReference type="Proteomes" id="UP000824469">
    <property type="component" value="Unassembled WGS sequence"/>
</dbReference>
<evidence type="ECO:0000313" key="1">
    <source>
        <dbReference type="EMBL" id="KAH9296557.1"/>
    </source>
</evidence>
<name>A0AA38CGC1_TAXCH</name>
<sequence length="149" mass="16293">MAAVTSSSAAAIRFSNSKGNLAVENKGVSKSHYPELGFSSTSKRSSIRAIMQVPRAYFPSTRRRISPPLCIAAASTLSQTGPSLNFQTDVFTKEKITLAGQDEYIVRGGRDLFKLLPEAFSGIKQIGVIGWGSQRLSAKRLCCWSWYLL</sequence>
<proteinExistence type="predicted"/>
<reference evidence="1 2" key="1">
    <citation type="journal article" date="2021" name="Nat. Plants">
        <title>The Taxus genome provides insights into paclitaxel biosynthesis.</title>
        <authorList>
            <person name="Xiong X."/>
            <person name="Gou J."/>
            <person name="Liao Q."/>
            <person name="Li Y."/>
            <person name="Zhou Q."/>
            <person name="Bi G."/>
            <person name="Li C."/>
            <person name="Du R."/>
            <person name="Wang X."/>
            <person name="Sun T."/>
            <person name="Guo L."/>
            <person name="Liang H."/>
            <person name="Lu P."/>
            <person name="Wu Y."/>
            <person name="Zhang Z."/>
            <person name="Ro D.K."/>
            <person name="Shang Y."/>
            <person name="Huang S."/>
            <person name="Yan J."/>
        </authorList>
    </citation>
    <scope>NUCLEOTIDE SEQUENCE [LARGE SCALE GENOMIC DNA]</scope>
    <source>
        <strain evidence="1">Ta-2019</strain>
    </source>
</reference>